<dbReference type="RefSeq" id="WP_018981139.1">
    <property type="nucleotide sequence ID" value="NZ_BAQD01000061.1"/>
</dbReference>
<evidence type="ECO:0000313" key="2">
    <source>
        <dbReference type="EMBL" id="GBQ08009.1"/>
    </source>
</evidence>
<accession>A0ABQ0P092</accession>
<name>A0ABQ0P092_9PROT</name>
<dbReference type="Proteomes" id="UP001062901">
    <property type="component" value="Unassembled WGS sequence"/>
</dbReference>
<dbReference type="Pfam" id="PF10109">
    <property type="entry name" value="Phage_TAC_7"/>
    <property type="match status" value="2"/>
</dbReference>
<dbReference type="InterPro" id="IPR019289">
    <property type="entry name" value="Phage_tail_E/E"/>
</dbReference>
<comment type="caution">
    <text evidence="2">The sequence shown here is derived from an EMBL/GenBank/DDBJ whole genome shotgun (WGS) entry which is preliminary data.</text>
</comment>
<reference evidence="2" key="1">
    <citation type="submission" date="2013-04" db="EMBL/GenBank/DDBJ databases">
        <title>The genome sequencing project of 58 acetic acid bacteria.</title>
        <authorList>
            <person name="Okamoto-Kainuma A."/>
            <person name="Ishikawa M."/>
            <person name="Umino S."/>
            <person name="Koizumi Y."/>
            <person name="Shiwa Y."/>
            <person name="Yoshikawa H."/>
            <person name="Matsutani M."/>
            <person name="Matsushita K."/>
        </authorList>
    </citation>
    <scope>NUCLEOTIDE SEQUENCE</scope>
    <source>
        <strain evidence="2">DSM 15669</strain>
    </source>
</reference>
<dbReference type="EMBL" id="BAQD01000061">
    <property type="protein sequence ID" value="GBQ08009.1"/>
    <property type="molecule type" value="Genomic_DNA"/>
</dbReference>
<feature type="region of interest" description="Disordered" evidence="1">
    <location>
        <begin position="1"/>
        <end position="32"/>
    </location>
</feature>
<evidence type="ECO:0000313" key="3">
    <source>
        <dbReference type="Proteomes" id="UP001062901"/>
    </source>
</evidence>
<protein>
    <submittedName>
        <fullName evidence="2">Uncharacterized protein</fullName>
    </submittedName>
</protein>
<gene>
    <name evidence="2" type="ORF">AA15669_1617</name>
</gene>
<sequence length="214" mass="24019">MTLSDNDMLESLSQDQEAEPNTENETLTLPLSKPISVGEKTVTEIKLREPTLYETIIASQKIVSFPDIVGVEVMESEIELVRQVAGLSDAFFSQIPADIIKKARDFVVGFEERARENFTQQEHDLPCEKTLTFSPPIHGGGKEWDVMTLHAPMIGQIKSARMILKKISLEKLHRSNEMLITSVSGWPKVAVLRLPISRFVEASGYLNGFFPVFQ</sequence>
<feature type="compositionally biased region" description="Polar residues" evidence="1">
    <location>
        <begin position="1"/>
        <end position="15"/>
    </location>
</feature>
<keyword evidence="3" id="KW-1185">Reference proteome</keyword>
<organism evidence="2 3">
    <name type="scientific">Saccharibacter floricola DSM 15669</name>
    <dbReference type="NCBI Taxonomy" id="1123227"/>
    <lineage>
        <taxon>Bacteria</taxon>
        <taxon>Pseudomonadati</taxon>
        <taxon>Pseudomonadota</taxon>
        <taxon>Alphaproteobacteria</taxon>
        <taxon>Acetobacterales</taxon>
        <taxon>Acetobacteraceae</taxon>
        <taxon>Saccharibacter</taxon>
    </lineage>
</organism>
<proteinExistence type="predicted"/>
<evidence type="ECO:0000256" key="1">
    <source>
        <dbReference type="SAM" id="MobiDB-lite"/>
    </source>
</evidence>